<protein>
    <submittedName>
        <fullName evidence="2">Uncharacterized protein</fullName>
    </submittedName>
</protein>
<reference evidence="2" key="1">
    <citation type="submission" date="2023-10" db="EMBL/GenBank/DDBJ databases">
        <authorList>
            <person name="Chen Y."/>
            <person name="Shah S."/>
            <person name="Dougan E. K."/>
            <person name="Thang M."/>
            <person name="Chan C."/>
        </authorList>
    </citation>
    <scope>NUCLEOTIDE SEQUENCE [LARGE SCALE GENOMIC DNA]</scope>
</reference>
<feature type="non-terminal residue" evidence="2">
    <location>
        <position position="1"/>
    </location>
</feature>
<keyword evidence="3" id="KW-1185">Reference proteome</keyword>
<comment type="caution">
    <text evidence="2">The sequence shown here is derived from an EMBL/GenBank/DDBJ whole genome shotgun (WGS) entry which is preliminary data.</text>
</comment>
<feature type="region of interest" description="Disordered" evidence="1">
    <location>
        <begin position="120"/>
        <end position="302"/>
    </location>
</feature>
<dbReference type="Proteomes" id="UP001189429">
    <property type="component" value="Unassembled WGS sequence"/>
</dbReference>
<evidence type="ECO:0000313" key="3">
    <source>
        <dbReference type="Proteomes" id="UP001189429"/>
    </source>
</evidence>
<organism evidence="2 3">
    <name type="scientific">Prorocentrum cordatum</name>
    <dbReference type="NCBI Taxonomy" id="2364126"/>
    <lineage>
        <taxon>Eukaryota</taxon>
        <taxon>Sar</taxon>
        <taxon>Alveolata</taxon>
        <taxon>Dinophyceae</taxon>
        <taxon>Prorocentrales</taxon>
        <taxon>Prorocentraceae</taxon>
        <taxon>Prorocentrum</taxon>
    </lineage>
</organism>
<name>A0ABN9PDG3_9DINO</name>
<sequence>EGVAATSKWTEGFVAFTFFDHENIERAECALKNRATKKLMAWVAEAQDTLANAPRAWIAGEANVLADAGSRAPWQSRVGSHLAIPASSARPVRDFVEKPFAHPDDLPQKIEQRRRDMGLEPWAAAPPGRGAQQRGDAQFGTGPFDGCPASPPEPAEPPPAPRQPPWLARAAPVVEEEPPQAPAGHQAPPRPPGGHAGMGEAQPATAAPLRPPGGHAGVGGVQAAAAAPLRPPGGRAGMGGARPAADAPPRLPGGRAGPGEVQQLAAEAPGRPGGRDVPAPSTPSSPTTTETRLSDIPGRMGGHMGRAVAQLRRRDRDFVDIGGASGKHFLEVGSGDEILTRCVREKGLAATGPVDKKTGWDWTRRSSMQRLRTMIREERCGMAATATDTLTRKSWRWFTHAPWSWYLAARCAGGHEHAKGGGGRLAAATATHPWQFGVAYAACLAKAPEFLTALRAALAPCRRQKQDVQVVRRSALDGTHPDWPLGAAAGELDVSRRAAPTRGAERYRGADEDEIYARQREHLAVQKIPATKVTYMYARDGSEFYAVHFRDPVFDIRGGVVKQTMRFIAYGEHRREISGKGRAAGFFFTAYAATREGSGLGRFGPGIAKPTGHHGGARNEFEVWDVDCASSLATRRPDFVTFAPGDVHCWGAIAVREEPGLARRRCLGHPVGEQELLHPEILTCAGGSTGRLRASRDEILYDLRDEVEKYAEALTESADARDGLRSGRLFGYRA</sequence>
<accession>A0ABN9PDG3</accession>
<evidence type="ECO:0000256" key="1">
    <source>
        <dbReference type="SAM" id="MobiDB-lite"/>
    </source>
</evidence>
<gene>
    <name evidence="2" type="ORF">PCOR1329_LOCUS111</name>
</gene>
<proteinExistence type="predicted"/>
<dbReference type="EMBL" id="CAUYUJ010000003">
    <property type="protein sequence ID" value="CAK0788156.1"/>
    <property type="molecule type" value="Genomic_DNA"/>
</dbReference>
<feature type="non-terminal residue" evidence="2">
    <location>
        <position position="734"/>
    </location>
</feature>
<evidence type="ECO:0000313" key="2">
    <source>
        <dbReference type="EMBL" id="CAK0788156.1"/>
    </source>
</evidence>
<feature type="compositionally biased region" description="Pro residues" evidence="1">
    <location>
        <begin position="149"/>
        <end position="164"/>
    </location>
</feature>